<comment type="subcellular location">
    <subcellularLocation>
        <location evidence="1">Secreted</location>
    </subcellularLocation>
</comment>
<gene>
    <name evidence="5" type="ORF">BH720_13370</name>
</gene>
<evidence type="ECO:0000313" key="5">
    <source>
        <dbReference type="EMBL" id="OEJ74657.1"/>
    </source>
</evidence>
<accession>A0A1E5QJA9</accession>
<protein>
    <recommendedName>
        <fullName evidence="4">Calpain catalytic domain-containing protein</fullName>
    </recommendedName>
</protein>
<dbReference type="InterPro" id="IPR001300">
    <property type="entry name" value="Peptidase_C2_calpain_cat"/>
</dbReference>
<reference evidence="5" key="1">
    <citation type="submission" date="2016-09" db="EMBL/GenBank/DDBJ databases">
        <title>Draft genome of thermotolerant cyanobacterium Desertifilum sp. strain IPPAS B-1220.</title>
        <authorList>
            <person name="Sinetova M.A."/>
            <person name="Bolakhan K."/>
            <person name="Zayadan B.K."/>
            <person name="Mironov K.S."/>
            <person name="Ustinova V."/>
            <person name="Kupriyanova E.V."/>
            <person name="Sidorov R.A."/>
            <person name="Skrypnik A.N."/>
            <person name="Gogoleva N.E."/>
            <person name="Gogolev Y.V."/>
            <person name="Los D.A."/>
        </authorList>
    </citation>
    <scope>NUCLEOTIDE SEQUENCE [LARGE SCALE GENOMIC DNA]</scope>
    <source>
        <strain evidence="5">IPPAS B-1220</strain>
    </source>
</reference>
<dbReference type="GO" id="GO:0005576">
    <property type="term" value="C:extracellular region"/>
    <property type="evidence" value="ECO:0007669"/>
    <property type="project" value="UniProtKB-SubCell"/>
</dbReference>
<dbReference type="InterPro" id="IPR038765">
    <property type="entry name" value="Papain-like_cys_pep_sf"/>
</dbReference>
<dbReference type="PROSITE" id="PS50203">
    <property type="entry name" value="CALPAIN_CAT"/>
    <property type="match status" value="1"/>
</dbReference>
<dbReference type="Gene3D" id="2.150.10.10">
    <property type="entry name" value="Serralysin-like metalloprotease, C-terminal"/>
    <property type="match status" value="3"/>
</dbReference>
<dbReference type="InterPro" id="IPR001343">
    <property type="entry name" value="Hemolysn_Ca-bd"/>
</dbReference>
<dbReference type="InterPro" id="IPR050557">
    <property type="entry name" value="RTX_toxin/Mannuronan_C5-epim"/>
</dbReference>
<feature type="domain" description="Calpain catalytic" evidence="4">
    <location>
        <begin position="851"/>
        <end position="1062"/>
    </location>
</feature>
<dbReference type="Pfam" id="PF04151">
    <property type="entry name" value="PPC"/>
    <property type="match status" value="2"/>
</dbReference>
<dbReference type="GO" id="GO:0006508">
    <property type="term" value="P:proteolysis"/>
    <property type="evidence" value="ECO:0007669"/>
    <property type="project" value="UniProtKB-KW"/>
</dbReference>
<name>A0A1E5QJA9_9CYAN</name>
<dbReference type="OrthoDB" id="7325981at2"/>
<proteinExistence type="predicted"/>
<keyword evidence="2" id="KW-0964">Secreted</keyword>
<dbReference type="RefSeq" id="WP_069967714.1">
    <property type="nucleotide sequence ID" value="NZ_CM124774.1"/>
</dbReference>
<dbReference type="EMBL" id="MJGC01000063">
    <property type="protein sequence ID" value="OEJ74657.1"/>
    <property type="molecule type" value="Genomic_DNA"/>
</dbReference>
<evidence type="ECO:0000256" key="1">
    <source>
        <dbReference type="ARBA" id="ARBA00004613"/>
    </source>
</evidence>
<dbReference type="AlphaFoldDB" id="A0A1E5QJA9"/>
<dbReference type="InterPro" id="IPR011049">
    <property type="entry name" value="Serralysin-like_metalloprot_C"/>
</dbReference>
<sequence>MANITGTEGNDLLNGTPEGDRILGLAGNDTLIGFAGDDWLSGNLDDDLIYGNQGNDTAYGGRGQDIIYGGRGIDWLFGNLGNDVLHGNRDDDILYGGKGNDTVRGGKGNDRIFGDRGNDILYGDLGSNTLTGGEGSDIFVLSRDGGDFFTDFDPQEDRIGLDGINFNDLSIHQGTGDRANDTIIRDRQSGTVLAILQNVDANDLDSDKFVEDLPEIDLGILSGTRSLQDRVDDSNPIDVYKFDLAVPTSFSVRLDGLSADADLLLAQDLNNNGELEANEILFVSAEGGTTPEVKENYVLANGTYYLLVEQYEGDTDYTLTLDAVPFLRGPDRAGNSLATATDLGVLVNELSFNDWIGNGDPSDYYRFSISQATSFTMYLSALIADADVELIQDRNNNGIVDEGEVLGRSEEAGTDPEYVAVARLAPGTYYVRVLEFEGETPYQLDLLASRDSAIATEIYPTIDTNQTIQGALESSDEANPLRLGTRKDEYQLTDAIAGQVITVNLNSTEFDTYLQIFNTNTGEIIAENDDIAEGNTNSSASFVVQPNVDYGVRVTSFAPQDAGRGQYTLTTQASNPIVGTLRANNTVANEVASGELSATDLLAPGDNTRFKDSYELTNVTVGQQIQIQLASAAFDTVLQLVNAQTGAILQENDDANGSTTNSQLTFTAQAGVQYLVRATSYEANQTGPYTLTVVRPSAIVTTPLPTANQVASQLQSSILRTEVTNRIRDNVLDRNDAIAILQAGGRSGGGIDATELKDLKLLVNNSSQLNMPDSVRYFIDRIAKDATPTTNTAEFESFIGRWFLGSEPPTPVFSQDDRTDTGEAAQDFELAFTTLQGPLFGSDPSARIGHIHQGQLGDCAFLAALGATFKPQRDDSGNQTSDIINSMIVDNGDNTFTVRFYDTATLQAQYVTVDRQVAIAPNTGNLFGASAAGEVDPSNPKNWATWVPLIERAYAQWRQETGQKGIPGYNAIGQGDNLTDPLTRIVGRRAQTYTFETGRNNTADFSTIQSTLAAGGMFVMTGTASGVDRISEGLIVGGHAYTVTDAYIEGGQARVVVRNPWGVDTNVPGMGQGDPSDGFINLAYNDFSRFFTLGLGVV</sequence>
<evidence type="ECO:0000256" key="2">
    <source>
        <dbReference type="ARBA" id="ARBA00022525"/>
    </source>
</evidence>
<feature type="active site" evidence="3">
    <location>
        <position position="1039"/>
    </location>
</feature>
<dbReference type="GO" id="GO:0004198">
    <property type="term" value="F:calcium-dependent cysteine-type endopeptidase activity"/>
    <property type="evidence" value="ECO:0007669"/>
    <property type="project" value="InterPro"/>
</dbReference>
<keyword evidence="3" id="KW-0645">Protease</keyword>
<dbReference type="PANTHER" id="PTHR38340">
    <property type="entry name" value="S-LAYER PROTEIN"/>
    <property type="match status" value="1"/>
</dbReference>
<dbReference type="PRINTS" id="PR00313">
    <property type="entry name" value="CABNDNGRPT"/>
</dbReference>
<evidence type="ECO:0000256" key="3">
    <source>
        <dbReference type="PROSITE-ProRule" id="PRU00239"/>
    </source>
</evidence>
<keyword evidence="3" id="KW-0378">Hydrolase</keyword>
<evidence type="ECO:0000259" key="4">
    <source>
        <dbReference type="PROSITE" id="PS50203"/>
    </source>
</evidence>
<feature type="active site" evidence="3">
    <location>
        <position position="1059"/>
    </location>
</feature>
<dbReference type="Pfam" id="PF00648">
    <property type="entry name" value="Peptidase_C2"/>
    <property type="match status" value="1"/>
</dbReference>
<dbReference type="SUPFAM" id="SSF54001">
    <property type="entry name" value="Cysteine proteinases"/>
    <property type="match status" value="1"/>
</dbReference>
<dbReference type="PANTHER" id="PTHR38340:SF1">
    <property type="entry name" value="S-LAYER PROTEIN"/>
    <property type="match status" value="1"/>
</dbReference>
<dbReference type="SUPFAM" id="SSF51120">
    <property type="entry name" value="beta-Roll"/>
    <property type="match status" value="1"/>
</dbReference>
<dbReference type="InterPro" id="IPR007280">
    <property type="entry name" value="Peptidase_C_arc/bac"/>
</dbReference>
<dbReference type="SUPFAM" id="SSF89260">
    <property type="entry name" value="Collagen-binding domain"/>
    <property type="match status" value="2"/>
</dbReference>
<comment type="caution">
    <text evidence="5">The sequence shown here is derived from an EMBL/GenBank/DDBJ whole genome shotgun (WGS) entry which is preliminary data.</text>
</comment>
<feature type="active site" evidence="3">
    <location>
        <position position="859"/>
    </location>
</feature>
<dbReference type="Pfam" id="PF00353">
    <property type="entry name" value="HemolysinCabind"/>
    <property type="match status" value="3"/>
</dbReference>
<organism evidence="5">
    <name type="scientific">Desertifilum tharense IPPAS B-1220</name>
    <dbReference type="NCBI Taxonomy" id="1781255"/>
    <lineage>
        <taxon>Bacteria</taxon>
        <taxon>Bacillati</taxon>
        <taxon>Cyanobacteriota</taxon>
        <taxon>Cyanophyceae</taxon>
        <taxon>Desertifilales</taxon>
        <taxon>Desertifilaceae</taxon>
        <taxon>Desertifilum</taxon>
    </lineage>
</organism>
<dbReference type="Gene3D" id="2.60.120.380">
    <property type="match status" value="4"/>
</dbReference>
<dbReference type="GO" id="GO:0005509">
    <property type="term" value="F:calcium ion binding"/>
    <property type="evidence" value="ECO:0007669"/>
    <property type="project" value="InterPro"/>
</dbReference>
<keyword evidence="3" id="KW-0788">Thiol protease</keyword>
<dbReference type="STRING" id="1781255.BH720_13370"/>